<name>A0A6J4T004_9ACTN</name>
<evidence type="ECO:0000313" key="2">
    <source>
        <dbReference type="EMBL" id="CAA9510325.1"/>
    </source>
</evidence>
<protein>
    <submittedName>
        <fullName evidence="2">Uncharacterized protein</fullName>
    </submittedName>
</protein>
<dbReference type="EMBL" id="CADCVT010000253">
    <property type="protein sequence ID" value="CAA9510325.1"/>
    <property type="molecule type" value="Genomic_DNA"/>
</dbReference>
<feature type="transmembrane region" description="Helical" evidence="1">
    <location>
        <begin position="12"/>
        <end position="34"/>
    </location>
</feature>
<evidence type="ECO:0000256" key="1">
    <source>
        <dbReference type="SAM" id="Phobius"/>
    </source>
</evidence>
<accession>A0A6J4T004</accession>
<reference evidence="2" key="1">
    <citation type="submission" date="2020-02" db="EMBL/GenBank/DDBJ databases">
        <authorList>
            <person name="Meier V. D."/>
        </authorList>
    </citation>
    <scope>NUCLEOTIDE SEQUENCE</scope>
    <source>
        <strain evidence="2">AVDCRST_MAG85</strain>
    </source>
</reference>
<gene>
    <name evidence="2" type="ORF">AVDCRST_MAG85-2301</name>
</gene>
<keyword evidence="1" id="KW-1133">Transmembrane helix</keyword>
<dbReference type="AlphaFoldDB" id="A0A6J4T004"/>
<organism evidence="2">
    <name type="scientific">uncultured Solirubrobacteraceae bacterium</name>
    <dbReference type="NCBI Taxonomy" id="1162706"/>
    <lineage>
        <taxon>Bacteria</taxon>
        <taxon>Bacillati</taxon>
        <taxon>Actinomycetota</taxon>
        <taxon>Thermoleophilia</taxon>
        <taxon>Solirubrobacterales</taxon>
        <taxon>Solirubrobacteraceae</taxon>
        <taxon>environmental samples</taxon>
    </lineage>
</organism>
<sequence>MSPDDGPSVPAMILAVALIVALTILVFFAAGYLFGRLFL</sequence>
<keyword evidence="1" id="KW-0472">Membrane</keyword>
<proteinExistence type="predicted"/>
<keyword evidence="1" id="KW-0812">Transmembrane</keyword>